<reference evidence="6 7" key="1">
    <citation type="journal article" date="2015" name="Int. J. Syst. Evol. Microbiol.">
        <title>Amycolatopsis rhabdoformis sp. nov., an actinomycete isolated from a tropical forest soil.</title>
        <authorList>
            <person name="Souza W.R."/>
            <person name="Silva R.E."/>
            <person name="Goodfellow M."/>
            <person name="Busarakam K."/>
            <person name="Figueiro F.S."/>
            <person name="Ferreira D."/>
            <person name="Rodrigues-Filho E."/>
            <person name="Moraes L.A.B."/>
            <person name="Zucchi T.D."/>
        </authorList>
    </citation>
    <scope>NUCLEOTIDE SEQUENCE [LARGE SCALE GENOMIC DNA]</scope>
    <source>
        <strain evidence="6 7">NCIMB 14900</strain>
    </source>
</reference>
<evidence type="ECO:0000256" key="1">
    <source>
        <dbReference type="ARBA" id="ARBA00004196"/>
    </source>
</evidence>
<dbReference type="CDD" id="cd01536">
    <property type="entry name" value="PBP1_ABC_sugar_binding-like"/>
    <property type="match status" value="1"/>
</dbReference>
<evidence type="ECO:0000313" key="6">
    <source>
        <dbReference type="EMBL" id="WSE33607.1"/>
    </source>
</evidence>
<sequence>MRNLRSLVTTVVSALAVSAGLVACGESSGGASGVTIGYSTYTLSNPFFAGMQKGLQTGTRKHGYKLVTTNSNGDAAQQVTDIQNMISRGVNYVLLSPADGKAITPAVAAADSAKVPVISIADSVVPPITATITIDDVKAGSDAVDRIAADLTARKGSATGTIVDIQGILGTPSAARRELGFRQQLAHYPGLRVAAAQDGGYDTAKSNSLMVDILQANPQIDAVFAANDAEAVGVSAAIKAQGRFKPVGDPGHIIVIGVDGSKPAIADVRAGVQDASISQNPIKMMEKAVDTVADLEAHKSVQKQIDWPSAIITLDSIDSPEVKNYGIWSDEV</sequence>
<dbReference type="InterPro" id="IPR028082">
    <property type="entry name" value="Peripla_BP_I"/>
</dbReference>
<comment type="similarity">
    <text evidence="2">Belongs to the bacterial solute-binding protein 2 family.</text>
</comment>
<accession>A0ABZ1IH68</accession>
<dbReference type="PANTHER" id="PTHR46847:SF1">
    <property type="entry name" value="D-ALLOSE-BINDING PERIPLASMIC PROTEIN-RELATED"/>
    <property type="match status" value="1"/>
</dbReference>
<proteinExistence type="inferred from homology"/>
<dbReference type="Proteomes" id="UP001330812">
    <property type="component" value="Chromosome"/>
</dbReference>
<evidence type="ECO:0000256" key="3">
    <source>
        <dbReference type="ARBA" id="ARBA00022729"/>
    </source>
</evidence>
<evidence type="ECO:0000313" key="7">
    <source>
        <dbReference type="Proteomes" id="UP001330812"/>
    </source>
</evidence>
<protein>
    <submittedName>
        <fullName evidence="6">Sugar ABC transporter substrate-binding protein</fullName>
    </submittedName>
</protein>
<gene>
    <name evidence="6" type="ORF">VSH64_16085</name>
</gene>
<dbReference type="EMBL" id="CP142149">
    <property type="protein sequence ID" value="WSE33607.1"/>
    <property type="molecule type" value="Genomic_DNA"/>
</dbReference>
<feature type="domain" description="Periplasmic binding protein" evidence="5">
    <location>
        <begin position="36"/>
        <end position="297"/>
    </location>
</feature>
<dbReference type="RefSeq" id="WP_326836406.1">
    <property type="nucleotide sequence ID" value="NZ_CP142149.1"/>
</dbReference>
<dbReference type="PROSITE" id="PS51257">
    <property type="entry name" value="PROKAR_LIPOPROTEIN"/>
    <property type="match status" value="1"/>
</dbReference>
<evidence type="ECO:0000256" key="2">
    <source>
        <dbReference type="ARBA" id="ARBA00007639"/>
    </source>
</evidence>
<name>A0ABZ1IH68_9PSEU</name>
<feature type="chain" id="PRO_5047353172" evidence="4">
    <location>
        <begin position="24"/>
        <end position="332"/>
    </location>
</feature>
<keyword evidence="7" id="KW-1185">Reference proteome</keyword>
<evidence type="ECO:0000256" key="4">
    <source>
        <dbReference type="SAM" id="SignalP"/>
    </source>
</evidence>
<dbReference type="Gene3D" id="3.40.50.2300">
    <property type="match status" value="2"/>
</dbReference>
<organism evidence="6 7">
    <name type="scientific">Amycolatopsis rhabdoformis</name>
    <dbReference type="NCBI Taxonomy" id="1448059"/>
    <lineage>
        <taxon>Bacteria</taxon>
        <taxon>Bacillati</taxon>
        <taxon>Actinomycetota</taxon>
        <taxon>Actinomycetes</taxon>
        <taxon>Pseudonocardiales</taxon>
        <taxon>Pseudonocardiaceae</taxon>
        <taxon>Amycolatopsis</taxon>
    </lineage>
</organism>
<dbReference type="Pfam" id="PF13407">
    <property type="entry name" value="Peripla_BP_4"/>
    <property type="match status" value="1"/>
</dbReference>
<dbReference type="SUPFAM" id="SSF53822">
    <property type="entry name" value="Periplasmic binding protein-like I"/>
    <property type="match status" value="1"/>
</dbReference>
<dbReference type="InterPro" id="IPR025997">
    <property type="entry name" value="SBP_2_dom"/>
</dbReference>
<feature type="signal peptide" evidence="4">
    <location>
        <begin position="1"/>
        <end position="23"/>
    </location>
</feature>
<evidence type="ECO:0000259" key="5">
    <source>
        <dbReference type="Pfam" id="PF13407"/>
    </source>
</evidence>
<keyword evidence="3 4" id="KW-0732">Signal</keyword>
<dbReference type="PANTHER" id="PTHR46847">
    <property type="entry name" value="D-ALLOSE-BINDING PERIPLASMIC PROTEIN-RELATED"/>
    <property type="match status" value="1"/>
</dbReference>
<comment type="subcellular location">
    <subcellularLocation>
        <location evidence="1">Cell envelope</location>
    </subcellularLocation>
</comment>